<dbReference type="InterPro" id="IPR036869">
    <property type="entry name" value="J_dom_sf"/>
</dbReference>
<evidence type="ECO:0000313" key="4">
    <source>
        <dbReference type="Proteomes" id="UP001187682"/>
    </source>
</evidence>
<feature type="region of interest" description="Disordered" evidence="1">
    <location>
        <begin position="86"/>
        <end position="600"/>
    </location>
</feature>
<sequence>MAPTYEPERDYYKLLGLTAVAATDTQVIRAAYLKCAREAHPDRDRTNEAATGNFQDIQEAYETLKDVSKRARYDKARLDALRKEDVRKREEAKRKDEEAWGRTARNRRRPGPTAHQHFQQHGQEKYFPYDRRAPKAPTTPKPPPGAASAWEELKRPKGAGKFGQSAPQSQPQKPAASNVPPRPGAHPTSKTPKKAPSQRPGSFAQWAKERPTTPETPGKNGYRPTSSTTGDEPRAKSSSYYSSTKKTDPFQGAHDSWETDSDNVDQGFKPRSSQPYQNAHRENMKEFSGRSGSSEEESRGRKPPSSTATSTPKKDASSAGAQSFWPHPESTPGFSNGKRSESLNPPPERPPFERTPTGSSASWFTAEPSPRGFTFTAGSETSDPIPVRKTRSSGHLGRKNTASPAKKRRPGPAEGFVPPEAPAPESPSLKFDPKEWSETFGPQTFIPKATQAPSVSPTRPTRSATLKKPATSRPPASTPQRPIVIEDSSSDEGGRPSFRGNPLKPTSADHAPSPNAMDIDSPPPRPSAAATPAPAPAPAPTPTRAGPARTRDVPVEPSKPEWRAGTGGVQFTGPPKAAATPAPTPGPAPSKPAAGGSEDTDEFRATLNDLKNVPPFAPQGSGLASLGDLKTSLPFSSQSSERVILKEKKRHPALDVPKAPTAPVFPAAIGANGIRPTREILQIYMRAFESYQVQWCTYNGIIMNHFNERQKRTSEMAAAAAAATTAAGLGPGGLEMGAVKQRVREQLEWTRQDAGVRASWGLACDEHAKKVQEYMDVLEKMTIT</sequence>
<protein>
    <recommendedName>
        <fullName evidence="2">J domain-containing protein</fullName>
    </recommendedName>
</protein>
<organism evidence="3 4">
    <name type="scientific">Cephalotrichum gorgonifer</name>
    <dbReference type="NCBI Taxonomy" id="2041049"/>
    <lineage>
        <taxon>Eukaryota</taxon>
        <taxon>Fungi</taxon>
        <taxon>Dikarya</taxon>
        <taxon>Ascomycota</taxon>
        <taxon>Pezizomycotina</taxon>
        <taxon>Sordariomycetes</taxon>
        <taxon>Hypocreomycetidae</taxon>
        <taxon>Microascales</taxon>
        <taxon>Microascaceae</taxon>
        <taxon>Cephalotrichum</taxon>
    </lineage>
</organism>
<dbReference type="PROSITE" id="PS00636">
    <property type="entry name" value="DNAJ_1"/>
    <property type="match status" value="1"/>
</dbReference>
<feature type="compositionally biased region" description="Basic and acidic residues" evidence="1">
    <location>
        <begin position="86"/>
        <end position="100"/>
    </location>
</feature>
<reference evidence="3" key="1">
    <citation type="submission" date="2018-03" db="EMBL/GenBank/DDBJ databases">
        <authorList>
            <person name="Guldener U."/>
        </authorList>
    </citation>
    <scope>NUCLEOTIDE SEQUENCE</scope>
</reference>
<accession>A0AAE8MSJ7</accession>
<feature type="compositionally biased region" description="Basic and acidic residues" evidence="1">
    <location>
        <begin position="122"/>
        <end position="133"/>
    </location>
</feature>
<feature type="compositionally biased region" description="Polar residues" evidence="1">
    <location>
        <begin position="451"/>
        <end position="464"/>
    </location>
</feature>
<dbReference type="Proteomes" id="UP001187682">
    <property type="component" value="Unassembled WGS sequence"/>
</dbReference>
<dbReference type="Pfam" id="PF00226">
    <property type="entry name" value="DnaJ"/>
    <property type="match status" value="1"/>
</dbReference>
<evidence type="ECO:0000259" key="2">
    <source>
        <dbReference type="PROSITE" id="PS50076"/>
    </source>
</evidence>
<evidence type="ECO:0000313" key="3">
    <source>
        <dbReference type="EMBL" id="SPN99662.1"/>
    </source>
</evidence>
<keyword evidence="4" id="KW-1185">Reference proteome</keyword>
<evidence type="ECO:0000256" key="1">
    <source>
        <dbReference type="SAM" id="MobiDB-lite"/>
    </source>
</evidence>
<dbReference type="SUPFAM" id="SSF46565">
    <property type="entry name" value="Chaperone J-domain"/>
    <property type="match status" value="1"/>
</dbReference>
<dbReference type="CDD" id="cd06257">
    <property type="entry name" value="DnaJ"/>
    <property type="match status" value="1"/>
</dbReference>
<dbReference type="AlphaFoldDB" id="A0AAE8MSJ7"/>
<feature type="compositionally biased region" description="Low complexity" evidence="1">
    <location>
        <begin position="164"/>
        <end position="177"/>
    </location>
</feature>
<dbReference type="SMART" id="SM00271">
    <property type="entry name" value="DnaJ"/>
    <property type="match status" value="1"/>
</dbReference>
<dbReference type="PRINTS" id="PR00625">
    <property type="entry name" value="JDOMAIN"/>
</dbReference>
<feature type="domain" description="J" evidence="2">
    <location>
        <begin position="10"/>
        <end position="77"/>
    </location>
</feature>
<dbReference type="EMBL" id="ONZQ02000003">
    <property type="protein sequence ID" value="SPN99662.1"/>
    <property type="molecule type" value="Genomic_DNA"/>
</dbReference>
<dbReference type="PANTHER" id="PTHR45504">
    <property type="entry name" value="CHAPERONE DNAJ-DOMAIN SUPERFAMILY PROTEIN"/>
    <property type="match status" value="1"/>
</dbReference>
<dbReference type="InterPro" id="IPR001623">
    <property type="entry name" value="DnaJ_domain"/>
</dbReference>
<dbReference type="Gene3D" id="1.10.287.110">
    <property type="entry name" value="DnaJ domain"/>
    <property type="match status" value="1"/>
</dbReference>
<dbReference type="GO" id="GO:0005737">
    <property type="term" value="C:cytoplasm"/>
    <property type="evidence" value="ECO:0007669"/>
    <property type="project" value="TreeGrafter"/>
</dbReference>
<dbReference type="InterPro" id="IPR018253">
    <property type="entry name" value="DnaJ_domain_CS"/>
</dbReference>
<gene>
    <name evidence="3" type="ORF">DNG_02514</name>
</gene>
<name>A0AAE8MSJ7_9PEZI</name>
<dbReference type="GO" id="GO:0005634">
    <property type="term" value="C:nucleus"/>
    <property type="evidence" value="ECO:0007669"/>
    <property type="project" value="TreeGrafter"/>
</dbReference>
<feature type="compositionally biased region" description="Basic and acidic residues" evidence="1">
    <location>
        <begin position="549"/>
        <end position="562"/>
    </location>
</feature>
<proteinExistence type="predicted"/>
<dbReference type="PROSITE" id="PS50076">
    <property type="entry name" value="DNAJ_2"/>
    <property type="match status" value="1"/>
</dbReference>
<feature type="compositionally biased region" description="Basic residues" evidence="1">
    <location>
        <begin position="388"/>
        <end position="398"/>
    </location>
</feature>
<comment type="caution">
    <text evidence="3">The sequence shown here is derived from an EMBL/GenBank/DDBJ whole genome shotgun (WGS) entry which is preliminary data.</text>
</comment>
<feature type="compositionally biased region" description="Basic and acidic residues" evidence="1">
    <location>
        <begin position="279"/>
        <end position="288"/>
    </location>
</feature>
<dbReference type="PANTHER" id="PTHR45504:SF3">
    <property type="entry name" value="CHAPERONE DNAJ-DOMAIN SUPERFAMILY PROTEIN"/>
    <property type="match status" value="1"/>
</dbReference>